<evidence type="ECO:0000313" key="3">
    <source>
        <dbReference type="Proteomes" id="UP000196074"/>
    </source>
</evidence>
<dbReference type="EMBL" id="NFLC01000064">
    <property type="protein sequence ID" value="OUQ07085.1"/>
    <property type="molecule type" value="Genomic_DNA"/>
</dbReference>
<dbReference type="Proteomes" id="UP000196074">
    <property type="component" value="Unassembled WGS sequence"/>
</dbReference>
<reference evidence="3" key="1">
    <citation type="submission" date="2017-04" db="EMBL/GenBank/DDBJ databases">
        <title>Function of individual gut microbiota members based on whole genome sequencing of pure cultures obtained from chicken caecum.</title>
        <authorList>
            <person name="Medvecky M."/>
            <person name="Cejkova D."/>
            <person name="Polansky O."/>
            <person name="Karasova D."/>
            <person name="Kubasova T."/>
            <person name="Cizek A."/>
            <person name="Rychlik I."/>
        </authorList>
    </citation>
    <scope>NUCLEOTIDE SEQUENCE [LARGE SCALE GENOMIC DNA]</scope>
    <source>
        <strain evidence="3">An144</strain>
    </source>
</reference>
<evidence type="ECO:0000256" key="1">
    <source>
        <dbReference type="SAM" id="Phobius"/>
    </source>
</evidence>
<name>A0A1Y4QP57_9ENTE</name>
<keyword evidence="1" id="KW-0812">Transmembrane</keyword>
<comment type="caution">
    <text evidence="2">The sequence shown here is derived from an EMBL/GenBank/DDBJ whole genome shotgun (WGS) entry which is preliminary data.</text>
</comment>
<accession>A0A1Y4QP57</accession>
<organism evidence="2 3">
    <name type="scientific">Enterococcus cecorum</name>
    <dbReference type="NCBI Taxonomy" id="44008"/>
    <lineage>
        <taxon>Bacteria</taxon>
        <taxon>Bacillati</taxon>
        <taxon>Bacillota</taxon>
        <taxon>Bacilli</taxon>
        <taxon>Lactobacillales</taxon>
        <taxon>Enterococcaceae</taxon>
        <taxon>Enterococcus</taxon>
    </lineage>
</organism>
<dbReference type="AlphaFoldDB" id="A0A1Y4QP57"/>
<keyword evidence="1" id="KW-0472">Membrane</keyword>
<protein>
    <submittedName>
        <fullName evidence="2">Uncharacterized protein</fullName>
    </submittedName>
</protein>
<evidence type="ECO:0000313" key="2">
    <source>
        <dbReference type="EMBL" id="OUQ07085.1"/>
    </source>
</evidence>
<sequence length="148" mass="17825">MNRQKLLNIRFWILVCYTIFMIFFVGIQLYFRLFEPIDYKEKMIQEYSLNEISNNSFVNVERKKRLIFFPYKDITFLIKEDDSFKTLDFKDEFDRSVDSSDVQIKQSSENNAKIKVYAKVYEGGFKPEITNIDVYLPYSDIQKIQNKS</sequence>
<proteinExistence type="predicted"/>
<feature type="transmembrane region" description="Helical" evidence="1">
    <location>
        <begin position="12"/>
        <end position="31"/>
    </location>
</feature>
<keyword evidence="1" id="KW-1133">Transmembrane helix</keyword>
<dbReference type="RefSeq" id="WP_087216382.1">
    <property type="nucleotide sequence ID" value="NZ_NFLC01000064.1"/>
</dbReference>
<gene>
    <name evidence="2" type="ORF">B5E88_12330</name>
</gene>